<evidence type="ECO:0000313" key="3">
    <source>
        <dbReference type="EMBL" id="GAA4751055.1"/>
    </source>
</evidence>
<organism evidence="3 4">
    <name type="scientific">Amnibacterium soli</name>
    <dbReference type="NCBI Taxonomy" id="1282736"/>
    <lineage>
        <taxon>Bacteria</taxon>
        <taxon>Bacillati</taxon>
        <taxon>Actinomycetota</taxon>
        <taxon>Actinomycetes</taxon>
        <taxon>Micrococcales</taxon>
        <taxon>Microbacteriaceae</taxon>
        <taxon>Amnibacterium</taxon>
    </lineage>
</organism>
<feature type="domain" description="Aminomethyltransferase C-terminal" evidence="2">
    <location>
        <begin position="271"/>
        <end position="340"/>
    </location>
</feature>
<evidence type="ECO:0000256" key="1">
    <source>
        <dbReference type="ARBA" id="ARBA00022946"/>
    </source>
</evidence>
<dbReference type="InterPro" id="IPR017703">
    <property type="entry name" value="YgfZ/GCV_T_CS"/>
</dbReference>
<dbReference type="RefSeq" id="WP_345481522.1">
    <property type="nucleotide sequence ID" value="NZ_BAABLP010000005.1"/>
</dbReference>
<dbReference type="PANTHER" id="PTHR22602">
    <property type="entry name" value="TRANSFERASE CAF17, MITOCHONDRIAL-RELATED"/>
    <property type="match status" value="1"/>
</dbReference>
<evidence type="ECO:0000313" key="4">
    <source>
        <dbReference type="Proteomes" id="UP001500121"/>
    </source>
</evidence>
<reference evidence="4" key="1">
    <citation type="journal article" date="2019" name="Int. J. Syst. Evol. Microbiol.">
        <title>The Global Catalogue of Microorganisms (GCM) 10K type strain sequencing project: providing services to taxonomists for standard genome sequencing and annotation.</title>
        <authorList>
            <consortium name="The Broad Institute Genomics Platform"/>
            <consortium name="The Broad Institute Genome Sequencing Center for Infectious Disease"/>
            <person name="Wu L."/>
            <person name="Ma J."/>
        </authorList>
    </citation>
    <scope>NUCLEOTIDE SEQUENCE [LARGE SCALE GENOMIC DNA]</scope>
    <source>
        <strain evidence="4">JCM 19015</strain>
    </source>
</reference>
<sequence>MDSPLLDVPGAVAATDPDAGVAAHYGRPAHEQRALAAGRALVDLSSRGVLRLEGEDRLTWLDSLTSQRLLGLRPGDSAETLLLDPAGRIEHAMSIVDDGTAAWLVVEAASTLPLATFLERMKFWKQVTIEDRTADVAVLAALADLDEPGPDGGAPLLWRDPWADGAVGGVTRATTAVHPGADFPLRLALVPRARLTALAEEAAAGSVALAGVDALEALRIAAWRPRAAHEVDARSIPHELDWLRSAVHLEKGCYRGQETVAKVHNLGRPPRRLVQLDLDGSDAVLPEPGSPVLADDAEVGVVTSSARHHEDGPVALAVVKRSVAEDAALVVRTPDGDVAAAQRVVVPSGAGPAVAVPRLPRLGAVQRH</sequence>
<dbReference type="Proteomes" id="UP001500121">
    <property type="component" value="Unassembled WGS sequence"/>
</dbReference>
<dbReference type="InterPro" id="IPR027266">
    <property type="entry name" value="TrmE/GcvT-like"/>
</dbReference>
<keyword evidence="1" id="KW-0809">Transit peptide</keyword>
<gene>
    <name evidence="3" type="ORF">GCM10025783_24420</name>
</gene>
<evidence type="ECO:0000259" key="2">
    <source>
        <dbReference type="Pfam" id="PF08669"/>
    </source>
</evidence>
<dbReference type="PANTHER" id="PTHR22602:SF0">
    <property type="entry name" value="TRANSFERASE CAF17, MITOCHONDRIAL-RELATED"/>
    <property type="match status" value="1"/>
</dbReference>
<dbReference type="InterPro" id="IPR029043">
    <property type="entry name" value="GcvT/YgfZ_C"/>
</dbReference>
<dbReference type="SUPFAM" id="SSF101790">
    <property type="entry name" value="Aminomethyltransferase beta-barrel domain"/>
    <property type="match status" value="1"/>
</dbReference>
<protein>
    <submittedName>
        <fullName evidence="3">Folate-binding protein YgfZ</fullName>
    </submittedName>
</protein>
<dbReference type="PIRSF" id="PIRSF006487">
    <property type="entry name" value="GcvT"/>
    <property type="match status" value="1"/>
</dbReference>
<keyword evidence="4" id="KW-1185">Reference proteome</keyword>
<dbReference type="Pfam" id="PF08669">
    <property type="entry name" value="GCV_T_C"/>
    <property type="match status" value="1"/>
</dbReference>
<dbReference type="NCBIfam" id="TIGR03317">
    <property type="entry name" value="ygfZ_signature"/>
    <property type="match status" value="1"/>
</dbReference>
<name>A0ABP8ZAD7_9MICO</name>
<dbReference type="Gene3D" id="3.30.1360.120">
    <property type="entry name" value="Probable tRNA modification gtpase trme, domain 1"/>
    <property type="match status" value="2"/>
</dbReference>
<dbReference type="EMBL" id="BAABLP010000005">
    <property type="protein sequence ID" value="GAA4751055.1"/>
    <property type="molecule type" value="Genomic_DNA"/>
</dbReference>
<dbReference type="InterPro" id="IPR045179">
    <property type="entry name" value="YgfZ/GcvT"/>
</dbReference>
<dbReference type="InterPro" id="IPR013977">
    <property type="entry name" value="GcvT_C"/>
</dbReference>
<dbReference type="SUPFAM" id="SSF103025">
    <property type="entry name" value="Folate-binding domain"/>
    <property type="match status" value="1"/>
</dbReference>
<comment type="caution">
    <text evidence="3">The sequence shown here is derived from an EMBL/GenBank/DDBJ whole genome shotgun (WGS) entry which is preliminary data.</text>
</comment>
<proteinExistence type="predicted"/>
<accession>A0ABP8ZAD7</accession>